<dbReference type="PRINTS" id="PR00837">
    <property type="entry name" value="V5TPXLIKE"/>
</dbReference>
<dbReference type="InterPro" id="IPR001283">
    <property type="entry name" value="CRISP-related"/>
</dbReference>
<dbReference type="FunFam" id="3.40.33.10:FF:000023">
    <property type="entry name" value="Pathogenesis-related protein-1-like"/>
    <property type="match status" value="1"/>
</dbReference>
<dbReference type="Proteomes" id="UP001374584">
    <property type="component" value="Unassembled WGS sequence"/>
</dbReference>
<evidence type="ECO:0000313" key="3">
    <source>
        <dbReference type="EMBL" id="KAK7355684.1"/>
    </source>
</evidence>
<dbReference type="SMART" id="SM00198">
    <property type="entry name" value="SCP"/>
    <property type="match status" value="1"/>
</dbReference>
<keyword evidence="1" id="KW-0732">Signal</keyword>
<dbReference type="PANTHER" id="PTHR10334">
    <property type="entry name" value="CYSTEINE-RICH SECRETORY PROTEIN-RELATED"/>
    <property type="match status" value="1"/>
</dbReference>
<protein>
    <recommendedName>
        <fullName evidence="2">SCP domain-containing protein</fullName>
    </recommendedName>
</protein>
<reference evidence="3 4" key="1">
    <citation type="submission" date="2024-01" db="EMBL/GenBank/DDBJ databases">
        <title>The genomes of 5 underutilized Papilionoideae crops provide insights into root nodulation and disease resistanc.</title>
        <authorList>
            <person name="Jiang F."/>
        </authorList>
    </citation>
    <scope>NUCLEOTIDE SEQUENCE [LARGE SCALE GENOMIC DNA]</scope>
    <source>
        <strain evidence="3">JINMINGXINNONG_FW02</strain>
        <tissue evidence="3">Leaves</tissue>
    </source>
</reference>
<feature type="chain" id="PRO_5043004804" description="SCP domain-containing protein" evidence="1">
    <location>
        <begin position="25"/>
        <end position="193"/>
    </location>
</feature>
<dbReference type="PROSITE" id="PS01009">
    <property type="entry name" value="CRISP_1"/>
    <property type="match status" value="1"/>
</dbReference>
<dbReference type="CDD" id="cd05381">
    <property type="entry name" value="CAP_PR-1"/>
    <property type="match status" value="1"/>
</dbReference>
<dbReference type="EMBL" id="JAYMYR010000006">
    <property type="protein sequence ID" value="KAK7355684.1"/>
    <property type="molecule type" value="Genomic_DNA"/>
</dbReference>
<evidence type="ECO:0000256" key="1">
    <source>
        <dbReference type="SAM" id="SignalP"/>
    </source>
</evidence>
<dbReference type="Pfam" id="PF00188">
    <property type="entry name" value="CAP"/>
    <property type="match status" value="1"/>
</dbReference>
<feature type="signal peptide" evidence="1">
    <location>
        <begin position="1"/>
        <end position="24"/>
    </location>
</feature>
<evidence type="ECO:0000313" key="4">
    <source>
        <dbReference type="Proteomes" id="UP001374584"/>
    </source>
</evidence>
<keyword evidence="4" id="KW-1185">Reference proteome</keyword>
<organism evidence="3 4">
    <name type="scientific">Phaseolus coccineus</name>
    <name type="common">Scarlet runner bean</name>
    <name type="synonym">Phaseolus multiflorus</name>
    <dbReference type="NCBI Taxonomy" id="3886"/>
    <lineage>
        <taxon>Eukaryota</taxon>
        <taxon>Viridiplantae</taxon>
        <taxon>Streptophyta</taxon>
        <taxon>Embryophyta</taxon>
        <taxon>Tracheophyta</taxon>
        <taxon>Spermatophyta</taxon>
        <taxon>Magnoliopsida</taxon>
        <taxon>eudicotyledons</taxon>
        <taxon>Gunneridae</taxon>
        <taxon>Pentapetalae</taxon>
        <taxon>rosids</taxon>
        <taxon>fabids</taxon>
        <taxon>Fabales</taxon>
        <taxon>Fabaceae</taxon>
        <taxon>Papilionoideae</taxon>
        <taxon>50 kb inversion clade</taxon>
        <taxon>NPAAA clade</taxon>
        <taxon>indigoferoid/millettioid clade</taxon>
        <taxon>Phaseoleae</taxon>
        <taxon>Phaseolus</taxon>
    </lineage>
</organism>
<comment type="caution">
    <text evidence="3">The sequence shown here is derived from an EMBL/GenBank/DDBJ whole genome shotgun (WGS) entry which is preliminary data.</text>
</comment>
<accession>A0AAN9R2G0</accession>
<name>A0AAN9R2G0_PHACN</name>
<dbReference type="AlphaFoldDB" id="A0AAN9R2G0"/>
<sequence length="193" mass="22500">MPSFPFICSLHLLLLLLLAGAVSAHKPVDARKYFGYVPAIDDVTFTNRTLLAEEFLHAHNWIRNQYHLPAFAWDENLASYARGYLMQRYEDCRLIHSNSKYGENIFWGKKRTWNPSDATYYWYQENQWYDFKTLTCAPPPKSCGHFTQVVWRDSNRVGCALQNCHQPDLGMLMACEYDPPGNYDNENPLQAHI</sequence>
<dbReference type="SUPFAM" id="SSF55797">
    <property type="entry name" value="PR-1-like"/>
    <property type="match status" value="1"/>
</dbReference>
<dbReference type="Gene3D" id="3.40.33.10">
    <property type="entry name" value="CAP"/>
    <property type="match status" value="1"/>
</dbReference>
<evidence type="ECO:0000259" key="2">
    <source>
        <dbReference type="SMART" id="SM00198"/>
    </source>
</evidence>
<dbReference type="InterPro" id="IPR035940">
    <property type="entry name" value="CAP_sf"/>
</dbReference>
<feature type="domain" description="SCP" evidence="2">
    <location>
        <begin position="50"/>
        <end position="185"/>
    </location>
</feature>
<dbReference type="GO" id="GO:0005576">
    <property type="term" value="C:extracellular region"/>
    <property type="evidence" value="ECO:0007669"/>
    <property type="project" value="InterPro"/>
</dbReference>
<dbReference type="InterPro" id="IPR014044">
    <property type="entry name" value="CAP_dom"/>
</dbReference>
<gene>
    <name evidence="3" type="ORF">VNO80_14944</name>
</gene>
<dbReference type="InterPro" id="IPR018244">
    <property type="entry name" value="Allrgn_V5/Tpx1_CS"/>
</dbReference>
<proteinExistence type="predicted"/>